<evidence type="ECO:0000256" key="4">
    <source>
        <dbReference type="ARBA" id="ARBA00022692"/>
    </source>
</evidence>
<dbReference type="PANTHER" id="PTHR33362">
    <property type="entry name" value="SIALIC ACID TRAP TRANSPORTER PERMEASE PROTEIN SIAT-RELATED"/>
    <property type="match status" value="1"/>
</dbReference>
<keyword evidence="4 7" id="KW-0812">Transmembrane</keyword>
<keyword evidence="2" id="KW-1003">Cell membrane</keyword>
<dbReference type="InterPro" id="IPR010656">
    <property type="entry name" value="DctM"/>
</dbReference>
<feature type="domain" description="TRAP C4-dicarboxylate transport system permease DctM subunit" evidence="8">
    <location>
        <begin position="8"/>
        <end position="433"/>
    </location>
</feature>
<feature type="transmembrane region" description="Helical" evidence="7">
    <location>
        <begin position="372"/>
        <end position="392"/>
    </location>
</feature>
<dbReference type="Pfam" id="PF06808">
    <property type="entry name" value="DctM"/>
    <property type="match status" value="1"/>
</dbReference>
<feature type="transmembrane region" description="Helical" evidence="7">
    <location>
        <begin position="412"/>
        <end position="437"/>
    </location>
</feature>
<dbReference type="EMBL" id="ADLO01000041">
    <property type="protein sequence ID" value="KGF56420.1"/>
    <property type="molecule type" value="Genomic_DNA"/>
</dbReference>
<feature type="transmembrane region" description="Helical" evidence="7">
    <location>
        <begin position="257"/>
        <end position="273"/>
    </location>
</feature>
<evidence type="ECO:0000256" key="6">
    <source>
        <dbReference type="ARBA" id="ARBA00023136"/>
    </source>
</evidence>
<evidence type="ECO:0000313" key="10">
    <source>
        <dbReference type="Proteomes" id="UP000029585"/>
    </source>
</evidence>
<dbReference type="RefSeq" id="WP_021631946.1">
    <property type="nucleotide sequence ID" value="NZ_KN174162.1"/>
</dbReference>
<keyword evidence="5 7" id="KW-1133">Transmembrane helix</keyword>
<dbReference type="eggNOG" id="COG1593">
    <property type="taxonomic scope" value="Bacteria"/>
</dbReference>
<dbReference type="PATRIC" id="fig|742738.3.peg.1048"/>
<evidence type="ECO:0000256" key="2">
    <source>
        <dbReference type="ARBA" id="ARBA00022475"/>
    </source>
</evidence>
<evidence type="ECO:0000259" key="8">
    <source>
        <dbReference type="Pfam" id="PF06808"/>
    </source>
</evidence>
<feature type="transmembrane region" description="Helical" evidence="7">
    <location>
        <begin position="136"/>
        <end position="159"/>
    </location>
</feature>
<organism evidence="9 10">
    <name type="scientific">Flavonifractor plautii 1_3_50AFAA</name>
    <dbReference type="NCBI Taxonomy" id="742738"/>
    <lineage>
        <taxon>Bacteria</taxon>
        <taxon>Bacillati</taxon>
        <taxon>Bacillota</taxon>
        <taxon>Clostridia</taxon>
        <taxon>Eubacteriales</taxon>
        <taxon>Oscillospiraceae</taxon>
        <taxon>Flavonifractor</taxon>
    </lineage>
</organism>
<evidence type="ECO:0000256" key="7">
    <source>
        <dbReference type="SAM" id="Phobius"/>
    </source>
</evidence>
<keyword evidence="10" id="KW-1185">Reference proteome</keyword>
<feature type="transmembrane region" description="Helical" evidence="7">
    <location>
        <begin position="48"/>
        <end position="67"/>
    </location>
</feature>
<evidence type="ECO:0000256" key="5">
    <source>
        <dbReference type="ARBA" id="ARBA00022989"/>
    </source>
</evidence>
<protein>
    <recommendedName>
        <fullName evidence="8">TRAP C4-dicarboxylate transport system permease DctM subunit domain-containing protein</fullName>
    </recommendedName>
</protein>
<dbReference type="HOGENOM" id="CLU_019824_4_1_9"/>
<dbReference type="GO" id="GO:0005886">
    <property type="term" value="C:plasma membrane"/>
    <property type="evidence" value="ECO:0007669"/>
    <property type="project" value="UniProtKB-SubCell"/>
</dbReference>
<feature type="transmembrane region" description="Helical" evidence="7">
    <location>
        <begin position="233"/>
        <end position="251"/>
    </location>
</feature>
<reference evidence="9 10" key="1">
    <citation type="submission" date="2011-08" db="EMBL/GenBank/DDBJ databases">
        <title>The Genome Sequence of Clostridium orbiscindens 1_3_50AFAA.</title>
        <authorList>
            <consortium name="The Broad Institute Genome Sequencing Platform"/>
            <person name="Earl A."/>
            <person name="Ward D."/>
            <person name="Feldgarden M."/>
            <person name="Gevers D."/>
            <person name="Daigneault M."/>
            <person name="Strauss J."/>
            <person name="Allen-Vercoe E."/>
            <person name="Young S.K."/>
            <person name="Zeng Q."/>
            <person name="Gargeya S."/>
            <person name="Fitzgerald M."/>
            <person name="Haas B."/>
            <person name="Abouelleil A."/>
            <person name="Alvarado L."/>
            <person name="Arachchi H.M."/>
            <person name="Berlin A."/>
            <person name="Brown A."/>
            <person name="Chapman S.B."/>
            <person name="Chen Z."/>
            <person name="Dunbar C."/>
            <person name="Freedman E."/>
            <person name="Gearin G."/>
            <person name="Gellesch M."/>
            <person name="Goldberg J."/>
            <person name="Griggs A."/>
            <person name="Gujja S."/>
            <person name="Heiman D."/>
            <person name="Howarth C."/>
            <person name="Larson L."/>
            <person name="Lui A."/>
            <person name="MacDonald P.J.P."/>
            <person name="Montmayeur A."/>
            <person name="Murphy C."/>
            <person name="Neiman D."/>
            <person name="Pearson M."/>
            <person name="Priest M."/>
            <person name="Roberts A."/>
            <person name="Saif S."/>
            <person name="Shea T."/>
            <person name="Shenoy N."/>
            <person name="Sisk P."/>
            <person name="Stolte C."/>
            <person name="Sykes S."/>
            <person name="Wortman J."/>
            <person name="Nusbaum C."/>
            <person name="Birren B."/>
        </authorList>
    </citation>
    <scope>NUCLEOTIDE SEQUENCE [LARGE SCALE GENOMIC DNA]</scope>
    <source>
        <strain evidence="9 10">1_3_50AFAA</strain>
    </source>
</reference>
<accession>A0A096BBF9</accession>
<comment type="caution">
    <text evidence="9">The sequence shown here is derived from an EMBL/GenBank/DDBJ whole genome shotgun (WGS) entry which is preliminary data.</text>
</comment>
<dbReference type="Proteomes" id="UP000029585">
    <property type="component" value="Unassembled WGS sequence"/>
</dbReference>
<feature type="transmembrane region" description="Helical" evidence="7">
    <location>
        <begin position="79"/>
        <end position="101"/>
    </location>
</feature>
<feature type="transmembrane region" description="Helical" evidence="7">
    <location>
        <begin position="171"/>
        <end position="193"/>
    </location>
</feature>
<dbReference type="AlphaFoldDB" id="A0A096BBF9"/>
<comment type="subcellular location">
    <subcellularLocation>
        <location evidence="1">Cell inner membrane</location>
        <topology evidence="1">Multi-pass membrane protein</topology>
    </subcellularLocation>
</comment>
<name>A0A096BBF9_FLAPL</name>
<proteinExistence type="predicted"/>
<keyword evidence="3" id="KW-0997">Cell inner membrane</keyword>
<dbReference type="PANTHER" id="PTHR33362:SF2">
    <property type="entry name" value="TRAP TRANSPORTER LARGE PERMEASE PROTEIN"/>
    <property type="match status" value="1"/>
</dbReference>
<feature type="transmembrane region" description="Helical" evidence="7">
    <location>
        <begin position="331"/>
        <end position="360"/>
    </location>
</feature>
<evidence type="ECO:0000313" key="9">
    <source>
        <dbReference type="EMBL" id="KGF56420.1"/>
    </source>
</evidence>
<dbReference type="InterPro" id="IPR004681">
    <property type="entry name" value="TRAP_DctM"/>
</dbReference>
<keyword evidence="6 7" id="KW-0472">Membrane</keyword>
<gene>
    <name evidence="9" type="ORF">HMPREF9460_01012</name>
</gene>
<evidence type="ECO:0000256" key="1">
    <source>
        <dbReference type="ARBA" id="ARBA00004429"/>
    </source>
</evidence>
<feature type="transmembrane region" description="Helical" evidence="7">
    <location>
        <begin position="285"/>
        <end position="311"/>
    </location>
</feature>
<dbReference type="NCBIfam" id="TIGR00786">
    <property type="entry name" value="dctM"/>
    <property type="match status" value="1"/>
</dbReference>
<dbReference type="PIRSF" id="PIRSF006066">
    <property type="entry name" value="HI0050"/>
    <property type="match status" value="1"/>
</dbReference>
<sequence>MDAVIVLLILLFVLLAIGVPVGFAIGGATMISMFFFSDLNMVVNAQYCYSGIFSFTVMAIPYFMLAGTIMSTGGIARRIVDFASALIDFVTGALGCVSMLACMFFGALTGSGMATTSAIGGMMIPEMKRKGYDSSYAATLVCFGGIVGPIIPPSLSFVLYGASTKTSVPDLFKAGIIPGVMIGLVFLMVNIIICKRTGTEVHKPELGPGGERIPMIQFWKERLHRVGKATKDGFWALLSPFIILGGIYSGFFTPTEAAAVSVVYSIIVSLFVYHDMTWKDLYKTFVSAAVLNGVTSFLLGTSTVFSTFMTFEQVPQMITNFMANLSDSPVVLLLVINVFLLIVGCFLDTVPAIIIIAPMLLPTIQAFNINPIHFGVVMSVNLAVGLCTPPYGCNLFVGAAVAKIKMESMLKWVVPFFLVSCVLLLILSFVPALSLAFV</sequence>
<evidence type="ECO:0000256" key="3">
    <source>
        <dbReference type="ARBA" id="ARBA00022519"/>
    </source>
</evidence>
<dbReference type="GO" id="GO:0022857">
    <property type="term" value="F:transmembrane transporter activity"/>
    <property type="evidence" value="ECO:0007669"/>
    <property type="project" value="TreeGrafter"/>
</dbReference>